<evidence type="ECO:0000313" key="2">
    <source>
        <dbReference type="Proteomes" id="UP000054477"/>
    </source>
</evidence>
<dbReference type="AlphaFoldDB" id="A0A0C9YID9"/>
<dbReference type="Proteomes" id="UP000054477">
    <property type="component" value="Unassembled WGS sequence"/>
</dbReference>
<dbReference type="HOGENOM" id="CLU_2373096_0_0_1"/>
<reference evidence="2" key="2">
    <citation type="submission" date="2015-01" db="EMBL/GenBank/DDBJ databases">
        <title>Evolutionary Origins and Diversification of the Mycorrhizal Mutualists.</title>
        <authorList>
            <consortium name="DOE Joint Genome Institute"/>
            <consortium name="Mycorrhizal Genomics Consortium"/>
            <person name="Kohler A."/>
            <person name="Kuo A."/>
            <person name="Nagy L.G."/>
            <person name="Floudas D."/>
            <person name="Copeland A."/>
            <person name="Barry K.W."/>
            <person name="Cichocki N."/>
            <person name="Veneault-Fourrey C."/>
            <person name="LaButti K."/>
            <person name="Lindquist E.A."/>
            <person name="Lipzen A."/>
            <person name="Lundell T."/>
            <person name="Morin E."/>
            <person name="Murat C."/>
            <person name="Riley R."/>
            <person name="Ohm R."/>
            <person name="Sun H."/>
            <person name="Tunlid A."/>
            <person name="Henrissat B."/>
            <person name="Grigoriev I.V."/>
            <person name="Hibbett D.S."/>
            <person name="Martin F."/>
        </authorList>
    </citation>
    <scope>NUCLEOTIDE SEQUENCE [LARGE SCALE GENOMIC DNA]</scope>
    <source>
        <strain evidence="2">LaAM-08-1</strain>
    </source>
</reference>
<protein>
    <submittedName>
        <fullName evidence="1">Uncharacterized protein</fullName>
    </submittedName>
</protein>
<sequence length="95" mass="10768">MPSPIEASLNCVYSRLYTNCKPKNSVIIDSPTVHWLDIPSAKPFVNWQLRTAYTCPPSMNIVLPLTQGGRWDDWQGSMSSLHMFRYGCSVKSMSK</sequence>
<dbReference type="EMBL" id="KN838545">
    <property type="protein sequence ID" value="KIK07838.1"/>
    <property type="molecule type" value="Genomic_DNA"/>
</dbReference>
<proteinExistence type="predicted"/>
<name>A0A0C9YID9_9AGAR</name>
<reference evidence="1 2" key="1">
    <citation type="submission" date="2014-04" db="EMBL/GenBank/DDBJ databases">
        <authorList>
            <consortium name="DOE Joint Genome Institute"/>
            <person name="Kuo A."/>
            <person name="Kohler A."/>
            <person name="Nagy L.G."/>
            <person name="Floudas D."/>
            <person name="Copeland A."/>
            <person name="Barry K.W."/>
            <person name="Cichocki N."/>
            <person name="Veneault-Fourrey C."/>
            <person name="LaButti K."/>
            <person name="Lindquist E.A."/>
            <person name="Lipzen A."/>
            <person name="Lundell T."/>
            <person name="Morin E."/>
            <person name="Murat C."/>
            <person name="Sun H."/>
            <person name="Tunlid A."/>
            <person name="Henrissat B."/>
            <person name="Grigoriev I.V."/>
            <person name="Hibbett D.S."/>
            <person name="Martin F."/>
            <person name="Nordberg H.P."/>
            <person name="Cantor M.N."/>
            <person name="Hua S.X."/>
        </authorList>
    </citation>
    <scope>NUCLEOTIDE SEQUENCE [LARGE SCALE GENOMIC DNA]</scope>
    <source>
        <strain evidence="1 2">LaAM-08-1</strain>
    </source>
</reference>
<keyword evidence="2" id="KW-1185">Reference proteome</keyword>
<accession>A0A0C9YID9</accession>
<evidence type="ECO:0000313" key="1">
    <source>
        <dbReference type="EMBL" id="KIK07838.1"/>
    </source>
</evidence>
<organism evidence="1 2">
    <name type="scientific">Laccaria amethystina LaAM-08-1</name>
    <dbReference type="NCBI Taxonomy" id="1095629"/>
    <lineage>
        <taxon>Eukaryota</taxon>
        <taxon>Fungi</taxon>
        <taxon>Dikarya</taxon>
        <taxon>Basidiomycota</taxon>
        <taxon>Agaricomycotina</taxon>
        <taxon>Agaricomycetes</taxon>
        <taxon>Agaricomycetidae</taxon>
        <taxon>Agaricales</taxon>
        <taxon>Agaricineae</taxon>
        <taxon>Hydnangiaceae</taxon>
        <taxon>Laccaria</taxon>
    </lineage>
</organism>
<gene>
    <name evidence="1" type="ORF">K443DRAFT_152368</name>
</gene>